<keyword evidence="9" id="KW-1133">Transmembrane helix</keyword>
<keyword evidence="9" id="KW-0812">Transmembrane</keyword>
<evidence type="ECO:0000256" key="8">
    <source>
        <dbReference type="PIRSR" id="PIRSR602401-1"/>
    </source>
</evidence>
<dbReference type="Proteomes" id="UP001280121">
    <property type="component" value="Unassembled WGS sequence"/>
</dbReference>
<dbReference type="GO" id="GO:0016705">
    <property type="term" value="F:oxidoreductase activity, acting on paired donors, with incorporation or reduction of molecular oxygen"/>
    <property type="evidence" value="ECO:0007669"/>
    <property type="project" value="InterPro"/>
</dbReference>
<dbReference type="InterPro" id="IPR001128">
    <property type="entry name" value="Cyt_P450"/>
</dbReference>
<evidence type="ECO:0000313" key="10">
    <source>
        <dbReference type="EMBL" id="KAK2653673.1"/>
    </source>
</evidence>
<keyword evidence="9" id="KW-0472">Membrane</keyword>
<name>A0AAD9X6L1_9ROSI</name>
<keyword evidence="5" id="KW-0560">Oxidoreductase</keyword>
<evidence type="ECO:0000256" key="3">
    <source>
        <dbReference type="ARBA" id="ARBA00022617"/>
    </source>
</evidence>
<dbReference type="AlphaFoldDB" id="A0AAD9X6L1"/>
<dbReference type="Gene3D" id="1.10.630.10">
    <property type="entry name" value="Cytochrome P450"/>
    <property type="match status" value="1"/>
</dbReference>
<proteinExistence type="inferred from homology"/>
<evidence type="ECO:0000256" key="4">
    <source>
        <dbReference type="ARBA" id="ARBA00022723"/>
    </source>
</evidence>
<evidence type="ECO:0000256" key="9">
    <source>
        <dbReference type="SAM" id="Phobius"/>
    </source>
</evidence>
<dbReference type="PRINTS" id="PR00385">
    <property type="entry name" value="P450"/>
</dbReference>
<protein>
    <recommendedName>
        <fullName evidence="12">Cytochrome P450</fullName>
    </recommendedName>
</protein>
<feature type="binding site" description="axial binding residue" evidence="8">
    <location>
        <position position="460"/>
    </location>
    <ligand>
        <name>heme</name>
        <dbReference type="ChEBI" id="CHEBI:30413"/>
    </ligand>
    <ligandPart>
        <name>Fe</name>
        <dbReference type="ChEBI" id="CHEBI:18248"/>
    </ligandPart>
</feature>
<organism evidence="10 11">
    <name type="scientific">Dipteronia dyeriana</name>
    <dbReference type="NCBI Taxonomy" id="168575"/>
    <lineage>
        <taxon>Eukaryota</taxon>
        <taxon>Viridiplantae</taxon>
        <taxon>Streptophyta</taxon>
        <taxon>Embryophyta</taxon>
        <taxon>Tracheophyta</taxon>
        <taxon>Spermatophyta</taxon>
        <taxon>Magnoliopsida</taxon>
        <taxon>eudicotyledons</taxon>
        <taxon>Gunneridae</taxon>
        <taxon>Pentapetalae</taxon>
        <taxon>rosids</taxon>
        <taxon>malvids</taxon>
        <taxon>Sapindales</taxon>
        <taxon>Sapindaceae</taxon>
        <taxon>Hippocastanoideae</taxon>
        <taxon>Acereae</taxon>
        <taxon>Dipteronia</taxon>
    </lineage>
</organism>
<dbReference type="SUPFAM" id="SSF48264">
    <property type="entry name" value="Cytochrome P450"/>
    <property type="match status" value="1"/>
</dbReference>
<keyword evidence="7" id="KW-0503">Monooxygenase</keyword>
<keyword evidence="3 8" id="KW-0349">Heme</keyword>
<evidence type="ECO:0000256" key="6">
    <source>
        <dbReference type="ARBA" id="ARBA00023004"/>
    </source>
</evidence>
<dbReference type="GO" id="GO:0005506">
    <property type="term" value="F:iron ion binding"/>
    <property type="evidence" value="ECO:0007669"/>
    <property type="project" value="InterPro"/>
</dbReference>
<dbReference type="GO" id="GO:0004497">
    <property type="term" value="F:monooxygenase activity"/>
    <property type="evidence" value="ECO:0007669"/>
    <property type="project" value="UniProtKB-KW"/>
</dbReference>
<dbReference type="CDD" id="cd11064">
    <property type="entry name" value="CYP86A"/>
    <property type="match status" value="1"/>
</dbReference>
<dbReference type="PRINTS" id="PR00463">
    <property type="entry name" value="EP450I"/>
</dbReference>
<evidence type="ECO:0000256" key="7">
    <source>
        <dbReference type="ARBA" id="ARBA00023033"/>
    </source>
</evidence>
<comment type="similarity">
    <text evidence="2">Belongs to the cytochrome P450 family.</text>
</comment>
<sequence length="517" mass="59168">MIILKDLFFISSLPATIVAVLVAVLILTKFQAKKSSPSEKSKKRYHPIGSTIFHQINNFHRLHDFLADLACNHKTFRLLSFFRTEVYTSDPANVEYILKTNFPNFGKGSHAYENLKDLLGDGIFVVDGEKWRHQRKFASYEFSTKILRDFSSGVFKENAVKLVRVVAEAAASNGSVEIQDLFMKSTLDSVFKVLLGVELDGMCGTSEEGTRFSEAFDTASAMVRYRYVDVFWKIKRFFNIGSEAVLRKCVQDLDEFVYKIIKSKIDQVQNSHPDLLGKKEDVLSRFLELKETDPKYLRDIILSFVIAGKDTTSSTLSWFFYLICKHPDIQEKIAKEVMEVTQLSGDQNSISIEELEARITEESIDKMQFLHATLTETLRIYPAVPLDGKMCFSDDTLPDGFNVKKGDYVAYLPYAMGRMNFLWGDDAEEFRPERWLNENGRFEPESPFKFTAFQAGPRICLGKEFAYRQMKIFCMLLLGCFRFKLSDDKKTVKYRTMLTLAIDGGLHLSATPRMSLG</sequence>
<evidence type="ECO:0008006" key="12">
    <source>
        <dbReference type="Google" id="ProtNLM"/>
    </source>
</evidence>
<reference evidence="10" key="1">
    <citation type="journal article" date="2023" name="Plant J.">
        <title>Genome sequences and population genomics provide insights into the demographic history, inbreeding, and mutation load of two 'living fossil' tree species of Dipteronia.</title>
        <authorList>
            <person name="Feng Y."/>
            <person name="Comes H.P."/>
            <person name="Chen J."/>
            <person name="Zhu S."/>
            <person name="Lu R."/>
            <person name="Zhang X."/>
            <person name="Li P."/>
            <person name="Qiu J."/>
            <person name="Olsen K.M."/>
            <person name="Qiu Y."/>
        </authorList>
    </citation>
    <scope>NUCLEOTIDE SEQUENCE</scope>
    <source>
        <strain evidence="10">KIB01</strain>
    </source>
</reference>
<evidence type="ECO:0000256" key="2">
    <source>
        <dbReference type="ARBA" id="ARBA00010617"/>
    </source>
</evidence>
<evidence type="ECO:0000256" key="1">
    <source>
        <dbReference type="ARBA" id="ARBA00001971"/>
    </source>
</evidence>
<evidence type="ECO:0000256" key="5">
    <source>
        <dbReference type="ARBA" id="ARBA00023002"/>
    </source>
</evidence>
<dbReference type="InterPro" id="IPR036396">
    <property type="entry name" value="Cyt_P450_sf"/>
</dbReference>
<accession>A0AAD9X6L1</accession>
<evidence type="ECO:0000313" key="11">
    <source>
        <dbReference type="Proteomes" id="UP001280121"/>
    </source>
</evidence>
<keyword evidence="4 8" id="KW-0479">Metal-binding</keyword>
<comment type="cofactor">
    <cofactor evidence="1 8">
        <name>heme</name>
        <dbReference type="ChEBI" id="CHEBI:30413"/>
    </cofactor>
</comment>
<dbReference type="InterPro" id="IPR002401">
    <property type="entry name" value="Cyt_P450_E_grp-I"/>
</dbReference>
<dbReference type="Pfam" id="PF00067">
    <property type="entry name" value="p450"/>
    <property type="match status" value="1"/>
</dbReference>
<keyword evidence="11" id="KW-1185">Reference proteome</keyword>
<dbReference type="PANTHER" id="PTHR24296">
    <property type="entry name" value="CYTOCHROME P450"/>
    <property type="match status" value="1"/>
</dbReference>
<comment type="caution">
    <text evidence="10">The sequence shown here is derived from an EMBL/GenBank/DDBJ whole genome shotgun (WGS) entry which is preliminary data.</text>
</comment>
<feature type="transmembrane region" description="Helical" evidence="9">
    <location>
        <begin position="7"/>
        <end position="27"/>
    </location>
</feature>
<gene>
    <name evidence="10" type="ORF">Ddye_013529</name>
</gene>
<dbReference type="GO" id="GO:0020037">
    <property type="term" value="F:heme binding"/>
    <property type="evidence" value="ECO:0007669"/>
    <property type="project" value="InterPro"/>
</dbReference>
<dbReference type="EMBL" id="JANJYI010000004">
    <property type="protein sequence ID" value="KAK2653673.1"/>
    <property type="molecule type" value="Genomic_DNA"/>
</dbReference>
<keyword evidence="6 8" id="KW-0408">Iron</keyword>